<protein>
    <submittedName>
        <fullName evidence="1">Uncharacterized protein</fullName>
    </submittedName>
</protein>
<evidence type="ECO:0000313" key="2">
    <source>
        <dbReference type="Proteomes" id="UP001163324"/>
    </source>
</evidence>
<gene>
    <name evidence="1" type="ORF">N3K66_000930</name>
</gene>
<proteinExistence type="predicted"/>
<sequence length="530" mass="58912">MPELRRRRSESPDDTLEAPPATRSRVDGDMNYDTETVIIDEAGDCALFLQPPATPFAEWTDSTATGPSPAGSNYNGNNGYHNARGSHYGNGIRGGARIPHRRTTGKAWISSTVLSKTCRRFKEDAIWQKELQLDPFSDDENCEPNENDKDRKPSTYSLRAWDFDALVLVMDILHGNQWRVPHEIDLEELALVGELIGELRCHDHMAFSFAAWSDRLYRVRPRLPTIIRGILDRDTVLLLAVGSVYPPRKSSQQGDDLPGLAADIIVEPMTSMGLKSIERIVPQINEKREQCIRDVLVGFDSLLNTYTGDDNNDACGLDCDSLQLGAMVKSLRSLGLYPCAPLAPYTGISVSRLRTAVESMRDPVSVCPRGGHSCSFKARLRALMKVNDPRRTGLALSGEHNGFGLQLEEDQAYMPLGMPQQGQEQQETHTLQPQPQQVAHYEPMPADGSVTTDDSSDSDVTIKLEDEEMDTHVIPLATFPFIRVKEEGMDDEDDDDDDEDYEEVQLVGPPGSHYQFVGGQTFEITFAGRG</sequence>
<accession>A0ACC0VEU1</accession>
<keyword evidence="2" id="KW-1185">Reference proteome</keyword>
<reference evidence="1" key="1">
    <citation type="submission" date="2022-10" db="EMBL/GenBank/DDBJ databases">
        <title>Complete Genome of Trichothecium roseum strain YXFP-22015, a Plant Pathogen Isolated from Citrus.</title>
        <authorList>
            <person name="Wang Y."/>
            <person name="Zhu L."/>
        </authorList>
    </citation>
    <scope>NUCLEOTIDE SEQUENCE</scope>
    <source>
        <strain evidence="1">YXFP-22015</strain>
    </source>
</reference>
<dbReference type="Proteomes" id="UP001163324">
    <property type="component" value="Chromosome 1"/>
</dbReference>
<organism evidence="1 2">
    <name type="scientific">Trichothecium roseum</name>
    <dbReference type="NCBI Taxonomy" id="47278"/>
    <lineage>
        <taxon>Eukaryota</taxon>
        <taxon>Fungi</taxon>
        <taxon>Dikarya</taxon>
        <taxon>Ascomycota</taxon>
        <taxon>Pezizomycotina</taxon>
        <taxon>Sordariomycetes</taxon>
        <taxon>Hypocreomycetidae</taxon>
        <taxon>Hypocreales</taxon>
        <taxon>Hypocreales incertae sedis</taxon>
        <taxon>Trichothecium</taxon>
    </lineage>
</organism>
<comment type="caution">
    <text evidence="1">The sequence shown here is derived from an EMBL/GenBank/DDBJ whole genome shotgun (WGS) entry which is preliminary data.</text>
</comment>
<name>A0ACC0VEU1_9HYPO</name>
<dbReference type="EMBL" id="CM047940">
    <property type="protein sequence ID" value="KAI9904401.1"/>
    <property type="molecule type" value="Genomic_DNA"/>
</dbReference>
<evidence type="ECO:0000313" key="1">
    <source>
        <dbReference type="EMBL" id="KAI9904401.1"/>
    </source>
</evidence>